<evidence type="ECO:0000313" key="3">
    <source>
        <dbReference type="Proteomes" id="UP000250043"/>
    </source>
</evidence>
<feature type="region of interest" description="Disordered" evidence="1">
    <location>
        <begin position="1"/>
        <end position="22"/>
    </location>
</feature>
<dbReference type="AlphaFoldDB" id="A0A8E2DK79"/>
<name>A0A8E2DK79_9APHY</name>
<feature type="compositionally biased region" description="Basic residues" evidence="1">
    <location>
        <begin position="1"/>
        <end position="21"/>
    </location>
</feature>
<sequence length="142" mass="15865">MGKNSAKKKGAGLAKPNKRKKTQEEVKVAALCAKVEMRHWGSACKDAEETYFTGKIHHSNGPICSTFMAVNSLLPKPDITCSQAAVYHRHTPLQTLVGPLVLVWLLDTNWGRFSYRQPDFSFPPGLRYPISPYYLGYVSILP</sequence>
<dbReference type="EMBL" id="KV722579">
    <property type="protein sequence ID" value="OCH85513.1"/>
    <property type="molecule type" value="Genomic_DNA"/>
</dbReference>
<accession>A0A8E2DK79</accession>
<gene>
    <name evidence="2" type="ORF">OBBRIDRAFT_807463</name>
</gene>
<organism evidence="2 3">
    <name type="scientific">Obba rivulosa</name>
    <dbReference type="NCBI Taxonomy" id="1052685"/>
    <lineage>
        <taxon>Eukaryota</taxon>
        <taxon>Fungi</taxon>
        <taxon>Dikarya</taxon>
        <taxon>Basidiomycota</taxon>
        <taxon>Agaricomycotina</taxon>
        <taxon>Agaricomycetes</taxon>
        <taxon>Polyporales</taxon>
        <taxon>Gelatoporiaceae</taxon>
        <taxon>Obba</taxon>
    </lineage>
</organism>
<evidence type="ECO:0000313" key="2">
    <source>
        <dbReference type="EMBL" id="OCH85513.1"/>
    </source>
</evidence>
<dbReference type="Proteomes" id="UP000250043">
    <property type="component" value="Unassembled WGS sequence"/>
</dbReference>
<reference evidence="2 3" key="1">
    <citation type="submission" date="2016-07" db="EMBL/GenBank/DDBJ databases">
        <title>Draft genome of the white-rot fungus Obba rivulosa 3A-2.</title>
        <authorList>
            <consortium name="DOE Joint Genome Institute"/>
            <person name="Miettinen O."/>
            <person name="Riley R."/>
            <person name="Acob R."/>
            <person name="Barry K."/>
            <person name="Cullen D."/>
            <person name="De Vries R."/>
            <person name="Hainaut M."/>
            <person name="Hatakka A."/>
            <person name="Henrissat B."/>
            <person name="Hilden K."/>
            <person name="Kuo R."/>
            <person name="Labutti K."/>
            <person name="Lipzen A."/>
            <person name="Makela M.R."/>
            <person name="Sandor L."/>
            <person name="Spatafora J.W."/>
            <person name="Grigoriev I.V."/>
            <person name="Hibbett D.S."/>
        </authorList>
    </citation>
    <scope>NUCLEOTIDE SEQUENCE [LARGE SCALE GENOMIC DNA]</scope>
    <source>
        <strain evidence="2 3">3A-2</strain>
    </source>
</reference>
<proteinExistence type="predicted"/>
<keyword evidence="3" id="KW-1185">Reference proteome</keyword>
<protein>
    <submittedName>
        <fullName evidence="2">Uncharacterized protein</fullName>
    </submittedName>
</protein>
<evidence type="ECO:0000256" key="1">
    <source>
        <dbReference type="SAM" id="MobiDB-lite"/>
    </source>
</evidence>